<sequence>MEAGKWSEKERDVIPRSHKMNEERRRRRSRLDPTARYTTFCNLLRTKQISCQPMPLWWMAGMLTIDAMSGGRPEALPTKHSLE</sequence>
<comment type="caution">
    <text evidence="2">The sequence shown here is derived from an EMBL/GenBank/DDBJ whole genome shotgun (WGS) entry which is preliminary data.</text>
</comment>
<feature type="compositionally biased region" description="Basic and acidic residues" evidence="1">
    <location>
        <begin position="1"/>
        <end position="24"/>
    </location>
</feature>
<keyword evidence="3" id="KW-1185">Reference proteome</keyword>
<feature type="region of interest" description="Disordered" evidence="1">
    <location>
        <begin position="1"/>
        <end position="31"/>
    </location>
</feature>
<dbReference type="Proteomes" id="UP001314170">
    <property type="component" value="Unassembled WGS sequence"/>
</dbReference>
<accession>A0AAV1RMJ4</accession>
<evidence type="ECO:0000313" key="3">
    <source>
        <dbReference type="Proteomes" id="UP001314170"/>
    </source>
</evidence>
<dbReference type="AlphaFoldDB" id="A0AAV1RMJ4"/>
<evidence type="ECO:0000256" key="1">
    <source>
        <dbReference type="SAM" id="MobiDB-lite"/>
    </source>
</evidence>
<name>A0AAV1RMJ4_9ROSI</name>
<gene>
    <name evidence="2" type="ORF">DCAF_LOCUS12497</name>
</gene>
<reference evidence="2 3" key="1">
    <citation type="submission" date="2024-01" db="EMBL/GenBank/DDBJ databases">
        <authorList>
            <person name="Waweru B."/>
        </authorList>
    </citation>
    <scope>NUCLEOTIDE SEQUENCE [LARGE SCALE GENOMIC DNA]</scope>
</reference>
<organism evidence="2 3">
    <name type="scientific">Dovyalis caffra</name>
    <dbReference type="NCBI Taxonomy" id="77055"/>
    <lineage>
        <taxon>Eukaryota</taxon>
        <taxon>Viridiplantae</taxon>
        <taxon>Streptophyta</taxon>
        <taxon>Embryophyta</taxon>
        <taxon>Tracheophyta</taxon>
        <taxon>Spermatophyta</taxon>
        <taxon>Magnoliopsida</taxon>
        <taxon>eudicotyledons</taxon>
        <taxon>Gunneridae</taxon>
        <taxon>Pentapetalae</taxon>
        <taxon>rosids</taxon>
        <taxon>fabids</taxon>
        <taxon>Malpighiales</taxon>
        <taxon>Salicaceae</taxon>
        <taxon>Flacourtieae</taxon>
        <taxon>Dovyalis</taxon>
    </lineage>
</organism>
<evidence type="ECO:0000313" key="2">
    <source>
        <dbReference type="EMBL" id="CAK7337462.1"/>
    </source>
</evidence>
<dbReference type="EMBL" id="CAWUPB010001087">
    <property type="protein sequence ID" value="CAK7337462.1"/>
    <property type="molecule type" value="Genomic_DNA"/>
</dbReference>
<proteinExistence type="predicted"/>
<protein>
    <submittedName>
        <fullName evidence="2">Uncharacterized protein</fullName>
    </submittedName>
</protein>